<keyword evidence="10" id="KW-1003">Cell membrane</keyword>
<name>A0ABX9AT00_9ENTR</name>
<dbReference type="SFLD" id="SFLDG00002">
    <property type="entry name" value="C1.7:_P-type_atpase_like"/>
    <property type="match status" value="1"/>
</dbReference>
<evidence type="ECO:0000256" key="3">
    <source>
        <dbReference type="ARBA" id="ARBA00022692"/>
    </source>
</evidence>
<dbReference type="InterPro" id="IPR023299">
    <property type="entry name" value="ATPase_P-typ_cyto_dom_N"/>
</dbReference>
<keyword evidence="13" id="KW-1185">Reference proteome</keyword>
<evidence type="ECO:0000256" key="5">
    <source>
        <dbReference type="ARBA" id="ARBA00022967"/>
    </source>
</evidence>
<dbReference type="SFLD" id="SFLDS00003">
    <property type="entry name" value="Haloacid_Dehalogenase"/>
    <property type="match status" value="1"/>
</dbReference>
<evidence type="ECO:0000313" key="13">
    <source>
        <dbReference type="Proteomes" id="UP000825886"/>
    </source>
</evidence>
<dbReference type="NCBIfam" id="TIGR01525">
    <property type="entry name" value="ATPase-IB_hvy"/>
    <property type="match status" value="1"/>
</dbReference>
<evidence type="ECO:0000256" key="10">
    <source>
        <dbReference type="RuleBase" id="RU362081"/>
    </source>
</evidence>
<dbReference type="Pfam" id="PF00702">
    <property type="entry name" value="Hydrolase"/>
    <property type="match status" value="1"/>
</dbReference>
<dbReference type="RefSeq" id="WP_222161172.1">
    <property type="nucleotide sequence ID" value="NZ_CP081864.1"/>
</dbReference>
<evidence type="ECO:0000313" key="12">
    <source>
        <dbReference type="EMBL" id="QZN98153.1"/>
    </source>
</evidence>
<proteinExistence type="inferred from homology"/>
<dbReference type="SUPFAM" id="SSF56784">
    <property type="entry name" value="HAD-like"/>
    <property type="match status" value="1"/>
</dbReference>
<dbReference type="PROSITE" id="PS01229">
    <property type="entry name" value="COF_2"/>
    <property type="match status" value="1"/>
</dbReference>
<dbReference type="NCBIfam" id="TIGR01494">
    <property type="entry name" value="ATPase_P-type"/>
    <property type="match status" value="1"/>
</dbReference>
<dbReference type="InterPro" id="IPR018303">
    <property type="entry name" value="ATPase_P-typ_P_site"/>
</dbReference>
<dbReference type="InterPro" id="IPR008250">
    <property type="entry name" value="ATPase_P-typ_transduc_dom_A_sf"/>
</dbReference>
<protein>
    <recommendedName>
        <fullName evidence="8">P-type Zn(2+) transporter</fullName>
        <ecNumber evidence="8">7.2.2.12</ecNumber>
    </recommendedName>
</protein>
<dbReference type="InterPro" id="IPR044492">
    <property type="entry name" value="P_typ_ATPase_HD_dom"/>
</dbReference>
<evidence type="ECO:0000256" key="1">
    <source>
        <dbReference type="ARBA" id="ARBA00004370"/>
    </source>
</evidence>
<dbReference type="SFLD" id="SFLDF00027">
    <property type="entry name" value="p-type_atpase"/>
    <property type="match status" value="1"/>
</dbReference>
<accession>A0ABX9AT00</accession>
<dbReference type="InterPro" id="IPR051014">
    <property type="entry name" value="Cation_Transport_ATPase_IB"/>
</dbReference>
<comment type="similarity">
    <text evidence="2 10">Belongs to the cation transport ATPase (P-type) (TC 3.A.3) family. Type IB subfamily.</text>
</comment>
<feature type="domain" description="P-type ATPase A" evidence="11">
    <location>
        <begin position="196"/>
        <end position="289"/>
    </location>
</feature>
<dbReference type="Pfam" id="PF00122">
    <property type="entry name" value="E1-E2_ATPase"/>
    <property type="match status" value="1"/>
</dbReference>
<organism evidence="12 13">
    <name type="scientific">Symbiopectobacterium purcellii</name>
    <dbReference type="NCBI Taxonomy" id="2871826"/>
    <lineage>
        <taxon>Bacteria</taxon>
        <taxon>Pseudomonadati</taxon>
        <taxon>Pseudomonadota</taxon>
        <taxon>Gammaproteobacteria</taxon>
        <taxon>Enterobacterales</taxon>
        <taxon>Enterobacteriaceae</taxon>
    </lineage>
</organism>
<keyword evidence="5" id="KW-1278">Translocase</keyword>
<dbReference type="InterPro" id="IPR023214">
    <property type="entry name" value="HAD_sf"/>
</dbReference>
<dbReference type="InterPro" id="IPR001757">
    <property type="entry name" value="P_typ_ATPase"/>
</dbReference>
<dbReference type="EMBL" id="CP081864">
    <property type="protein sequence ID" value="QZN98153.1"/>
    <property type="molecule type" value="Genomic_DNA"/>
</dbReference>
<evidence type="ECO:0000259" key="11">
    <source>
        <dbReference type="Pfam" id="PF00122"/>
    </source>
</evidence>
<dbReference type="InterPro" id="IPR059000">
    <property type="entry name" value="ATPase_P-type_domA"/>
</dbReference>
<dbReference type="InterPro" id="IPR036412">
    <property type="entry name" value="HAD-like_sf"/>
</dbReference>
<evidence type="ECO:0000256" key="7">
    <source>
        <dbReference type="ARBA" id="ARBA00023136"/>
    </source>
</evidence>
<dbReference type="PRINTS" id="PR00119">
    <property type="entry name" value="CATATPASE"/>
</dbReference>
<evidence type="ECO:0000256" key="4">
    <source>
        <dbReference type="ARBA" id="ARBA00022723"/>
    </source>
</evidence>
<dbReference type="PANTHER" id="PTHR48085:SF5">
    <property type="entry name" value="CADMIUM_ZINC-TRANSPORTING ATPASE HMA4-RELATED"/>
    <property type="match status" value="1"/>
</dbReference>
<keyword evidence="10" id="KW-0547">Nucleotide-binding</keyword>
<evidence type="ECO:0000256" key="8">
    <source>
        <dbReference type="ARBA" id="ARBA00039097"/>
    </source>
</evidence>
<dbReference type="PROSITE" id="PS00154">
    <property type="entry name" value="ATPASE_E1_E2"/>
    <property type="match status" value="1"/>
</dbReference>
<keyword evidence="4 10" id="KW-0479">Metal-binding</keyword>
<keyword evidence="7" id="KW-0472">Membrane</keyword>
<evidence type="ECO:0000256" key="9">
    <source>
        <dbReference type="ARBA" id="ARBA00047308"/>
    </source>
</evidence>
<dbReference type="SUPFAM" id="SSF81653">
    <property type="entry name" value="Calcium ATPase, transduction domain A"/>
    <property type="match status" value="1"/>
</dbReference>
<keyword evidence="3" id="KW-0812">Transmembrane</keyword>
<dbReference type="Gene3D" id="3.40.1110.10">
    <property type="entry name" value="Calcium-transporting ATPase, cytoplasmic domain N"/>
    <property type="match status" value="1"/>
</dbReference>
<reference evidence="12 13" key="1">
    <citation type="submission" date="2021-08" db="EMBL/GenBank/DDBJ databases">
        <title>Culture and genomic analysis of Symbiopectobacterium purcellii sp. nov. gen. nov., isolated from the leafhopper Empoasca decipiens.</title>
        <authorList>
            <person name="Nadal-Jimenez P."/>
            <person name="Siozios S."/>
            <person name="Halliday N."/>
            <person name="Camara M."/>
            <person name="Hurst G.D.D."/>
        </authorList>
    </citation>
    <scope>NUCLEOTIDE SEQUENCE [LARGE SCALE GENOMIC DNA]</scope>
    <source>
        <strain evidence="12 13">SyEd1</strain>
    </source>
</reference>
<dbReference type="Proteomes" id="UP000825886">
    <property type="component" value="Chromosome"/>
</dbReference>
<dbReference type="Gene3D" id="3.40.50.1000">
    <property type="entry name" value="HAD superfamily/HAD-like"/>
    <property type="match status" value="1"/>
</dbReference>
<evidence type="ECO:0000256" key="6">
    <source>
        <dbReference type="ARBA" id="ARBA00022989"/>
    </source>
</evidence>
<dbReference type="PANTHER" id="PTHR48085">
    <property type="entry name" value="CADMIUM/ZINC-TRANSPORTING ATPASE HMA2-RELATED"/>
    <property type="match status" value="1"/>
</dbReference>
<comment type="subcellular location">
    <subcellularLocation>
        <location evidence="10">Cell membrane</location>
    </subcellularLocation>
    <subcellularLocation>
        <location evidence="1">Membrane</location>
    </subcellularLocation>
</comment>
<comment type="catalytic activity">
    <reaction evidence="9">
        <text>Zn(2+)(in) + ATP + H2O = Zn(2+)(out) + ADP + phosphate + H(+)</text>
        <dbReference type="Rhea" id="RHEA:20621"/>
        <dbReference type="ChEBI" id="CHEBI:15377"/>
        <dbReference type="ChEBI" id="CHEBI:15378"/>
        <dbReference type="ChEBI" id="CHEBI:29105"/>
        <dbReference type="ChEBI" id="CHEBI:30616"/>
        <dbReference type="ChEBI" id="CHEBI:43474"/>
        <dbReference type="ChEBI" id="CHEBI:456216"/>
        <dbReference type="EC" id="7.2.2.12"/>
    </reaction>
</comment>
<keyword evidence="10" id="KW-0067">ATP-binding</keyword>
<dbReference type="EC" id="7.2.2.12" evidence="8"/>
<dbReference type="Pfam" id="PF19991">
    <property type="entry name" value="HMA_2"/>
    <property type="match status" value="1"/>
</dbReference>
<sequence length="694" mass="75160">MPEREATLAPGIRVKHRLPGRLRLSMTLLVRFPDAANWLRHQLLALLGVTRVRLRPAIGSVVIEYHPDQTDESTLLTHVADIDWQQRSESEHEPEYCGGDNLLNAGGLLLAQCLPRRWAALPTLLLTGETLSEGVASLTRRELNVEVLDALAVGLSVLRGDNRTAMLTLGEYMEQETSRHSDALLASLLRPQEHNVWGERAGERRQMLSSALTVGDVMLLGPGDTIPADGKVLRGVGLINQASMTGESVPVRREKGAWLYAGTQVQEGNIAVQADRVGEDSSIANIRRFISESLSQQSETQKVTQSMADRRVAITLGVGGAVFALTRDWRRLASVFLVDYACALKLSTPIAFKSIMYRAAQSGLLLKGGRAIEQLAAVDTVVFDKTGTLTHGDMQVTEVVSFDPERAWAERLLAIAASVEEHSNHPLAKAVVASAHHHALPHINHGEVEYVIAHGLLCELDGHRMAIGSRHFLEAHYQVVFSPYEAEITALAQQGCHLLFISLDERLVGMIGLQDNVRAEAHEVIAQLRRSGIDRIVLLTGDRIEKAQQLANALAMDECVAECTPESKVDVVQALQQQGRNVLFIGDGVNDAPVLAQADVGLAMNQSTELAQQAADAVLMQDNLHGVVLARELALEAMTLVHSNIALTEWVNSGIMLTAALGGLSPGGSALLHNGTTLAVLLRALAARRASVTS</sequence>
<dbReference type="Gene3D" id="2.70.150.10">
    <property type="entry name" value="Calcium-transporting ATPase, cytoplasmic transduction domain A"/>
    <property type="match status" value="1"/>
</dbReference>
<evidence type="ECO:0000256" key="2">
    <source>
        <dbReference type="ARBA" id="ARBA00006024"/>
    </source>
</evidence>
<gene>
    <name evidence="12" type="ORF">K6K13_18735</name>
</gene>
<dbReference type="InterPro" id="IPR027256">
    <property type="entry name" value="P-typ_ATPase_IB"/>
</dbReference>
<keyword evidence="6" id="KW-1133">Transmembrane helix</keyword>